<dbReference type="Gene3D" id="1.10.260.40">
    <property type="entry name" value="lambda repressor-like DNA-binding domains"/>
    <property type="match status" value="1"/>
</dbReference>
<dbReference type="Pfam" id="PF01381">
    <property type="entry name" value="HTH_3"/>
    <property type="match status" value="1"/>
</dbReference>
<evidence type="ECO:0000259" key="2">
    <source>
        <dbReference type="PROSITE" id="PS50943"/>
    </source>
</evidence>
<evidence type="ECO:0000256" key="1">
    <source>
        <dbReference type="ARBA" id="ARBA00023125"/>
    </source>
</evidence>
<feature type="domain" description="HTH cro/C1-type" evidence="2">
    <location>
        <begin position="6"/>
        <end position="60"/>
    </location>
</feature>
<comment type="caution">
    <text evidence="3">The sequence shown here is derived from an EMBL/GenBank/DDBJ whole genome shotgun (WGS) entry which is preliminary data.</text>
</comment>
<dbReference type="SMART" id="SM00530">
    <property type="entry name" value="HTH_XRE"/>
    <property type="match status" value="1"/>
</dbReference>
<reference evidence="3 4" key="1">
    <citation type="submission" date="2023-08" db="EMBL/GenBank/DDBJ databases">
        <title>Streptococcus ruminantium-associated sheep mastitis outbreak detected in Italy is distinct from bovine isolates.</title>
        <authorList>
            <person name="Rosa M.N."/>
            <person name="Vezina B."/>
            <person name="Tola S."/>
        </authorList>
    </citation>
    <scope>NUCLEOTIDE SEQUENCE [LARGE SCALE GENOMIC DNA]</scope>
    <source>
        <strain evidence="3 4">OM6730</strain>
    </source>
</reference>
<dbReference type="RefSeq" id="WP_308937866.1">
    <property type="nucleotide sequence ID" value="NZ_JAVIBP010000031.1"/>
</dbReference>
<keyword evidence="4" id="KW-1185">Reference proteome</keyword>
<dbReference type="PROSITE" id="PS50943">
    <property type="entry name" value="HTH_CROC1"/>
    <property type="match status" value="1"/>
</dbReference>
<accession>A0ABU1B6C2</accession>
<dbReference type="InterPro" id="IPR001387">
    <property type="entry name" value="Cro/C1-type_HTH"/>
</dbReference>
<dbReference type="PANTHER" id="PTHR46558">
    <property type="entry name" value="TRACRIPTIONAL REGULATORY PROTEIN-RELATED-RELATED"/>
    <property type="match status" value="1"/>
</dbReference>
<keyword evidence="1" id="KW-0238">DNA-binding</keyword>
<gene>
    <name evidence="3" type="ORF">RFF62_10190</name>
</gene>
<dbReference type="PANTHER" id="PTHR46558:SF14">
    <property type="entry name" value="HTH-TYPE TRANSCRIPTIONAL REGULATOR ANSR"/>
    <property type="match status" value="1"/>
</dbReference>
<dbReference type="Proteomes" id="UP001228446">
    <property type="component" value="Unassembled WGS sequence"/>
</dbReference>
<evidence type="ECO:0000313" key="3">
    <source>
        <dbReference type="EMBL" id="MDQ8834130.1"/>
    </source>
</evidence>
<dbReference type="SUPFAM" id="SSF47413">
    <property type="entry name" value="lambda repressor-like DNA-binding domains"/>
    <property type="match status" value="1"/>
</dbReference>
<dbReference type="CDD" id="cd00093">
    <property type="entry name" value="HTH_XRE"/>
    <property type="match status" value="1"/>
</dbReference>
<dbReference type="EMBL" id="JAVIBX010000068">
    <property type="protein sequence ID" value="MDQ8834130.1"/>
    <property type="molecule type" value="Genomic_DNA"/>
</dbReference>
<sequence>MFTERLKQLRKEKGLTQKELAQLLNISQPAYAQWERNIKNPTQENLSQLAQILDTSTDYLLGNTSIKNFQDLDIETVKDSLRYSLGFNGNLNIPEEEIQSMAEAFLEHFSNRK</sequence>
<name>A0ABU1B6C2_9STRE</name>
<organism evidence="3 4">
    <name type="scientific">Streptococcus ruminantium</name>
    <dbReference type="NCBI Taxonomy" id="1917441"/>
    <lineage>
        <taxon>Bacteria</taxon>
        <taxon>Bacillati</taxon>
        <taxon>Bacillota</taxon>
        <taxon>Bacilli</taxon>
        <taxon>Lactobacillales</taxon>
        <taxon>Streptococcaceae</taxon>
        <taxon>Streptococcus</taxon>
    </lineage>
</organism>
<proteinExistence type="predicted"/>
<dbReference type="InterPro" id="IPR010982">
    <property type="entry name" value="Lambda_DNA-bd_dom_sf"/>
</dbReference>
<protein>
    <submittedName>
        <fullName evidence="3">Helix-turn-helix transcriptional regulator</fullName>
    </submittedName>
</protein>
<evidence type="ECO:0000313" key="4">
    <source>
        <dbReference type="Proteomes" id="UP001228446"/>
    </source>
</evidence>